<evidence type="ECO:0000313" key="2">
    <source>
        <dbReference type="Proteomes" id="UP001153714"/>
    </source>
</evidence>
<protein>
    <submittedName>
        <fullName evidence="1">Uncharacterized protein</fullName>
    </submittedName>
</protein>
<proteinExistence type="predicted"/>
<dbReference type="InterPro" id="IPR036728">
    <property type="entry name" value="PBP_GOBP_sf"/>
</dbReference>
<reference evidence="1" key="1">
    <citation type="submission" date="2021-12" db="EMBL/GenBank/DDBJ databases">
        <authorList>
            <person name="King R."/>
        </authorList>
    </citation>
    <scope>NUCLEOTIDE SEQUENCE</scope>
</reference>
<dbReference type="SUPFAM" id="SSF47565">
    <property type="entry name" value="Insect pheromone/odorant-binding proteins"/>
    <property type="match status" value="1"/>
</dbReference>
<dbReference type="OrthoDB" id="7881430at2759"/>
<keyword evidence="2" id="KW-1185">Reference proteome</keyword>
<dbReference type="Gene3D" id="1.10.238.20">
    <property type="entry name" value="Pheromone/general odorant binding protein domain"/>
    <property type="match status" value="1"/>
</dbReference>
<accession>A0A9P0G014</accession>
<dbReference type="GO" id="GO:0005549">
    <property type="term" value="F:odorant binding"/>
    <property type="evidence" value="ECO:0007669"/>
    <property type="project" value="InterPro"/>
</dbReference>
<name>A0A9P0G014_9NEOP</name>
<organism evidence="1 2">
    <name type="scientific">Diatraea saccharalis</name>
    <name type="common">sugarcane borer</name>
    <dbReference type="NCBI Taxonomy" id="40085"/>
    <lineage>
        <taxon>Eukaryota</taxon>
        <taxon>Metazoa</taxon>
        <taxon>Ecdysozoa</taxon>
        <taxon>Arthropoda</taxon>
        <taxon>Hexapoda</taxon>
        <taxon>Insecta</taxon>
        <taxon>Pterygota</taxon>
        <taxon>Neoptera</taxon>
        <taxon>Endopterygota</taxon>
        <taxon>Lepidoptera</taxon>
        <taxon>Glossata</taxon>
        <taxon>Ditrysia</taxon>
        <taxon>Pyraloidea</taxon>
        <taxon>Crambidae</taxon>
        <taxon>Crambinae</taxon>
        <taxon>Diatraea</taxon>
    </lineage>
</organism>
<dbReference type="EMBL" id="OU893340">
    <property type="protein sequence ID" value="CAH0766785.1"/>
    <property type="molecule type" value="Genomic_DNA"/>
</dbReference>
<evidence type="ECO:0000313" key="1">
    <source>
        <dbReference type="EMBL" id="CAH0766785.1"/>
    </source>
</evidence>
<sequence>MFVSFIPEEYTDRVTKMIFGCRHLDTPDKSSCQRLFDVHKCSYNTDPEASIFYLFLSKHMLQ</sequence>
<dbReference type="Proteomes" id="UP001153714">
    <property type="component" value="Chromosome 9"/>
</dbReference>
<gene>
    <name evidence="1" type="ORF">DIATSA_LOCUS13819</name>
</gene>
<dbReference type="AlphaFoldDB" id="A0A9P0G014"/>
<reference evidence="1" key="2">
    <citation type="submission" date="2022-10" db="EMBL/GenBank/DDBJ databases">
        <authorList>
            <consortium name="ENA_rothamsted_submissions"/>
            <consortium name="culmorum"/>
            <person name="King R."/>
        </authorList>
    </citation>
    <scope>NUCLEOTIDE SEQUENCE</scope>
</reference>